<dbReference type="InterPro" id="IPR009506">
    <property type="entry name" value="YjiS-like"/>
</dbReference>
<keyword evidence="3" id="KW-1185">Reference proteome</keyword>
<dbReference type="Pfam" id="PF06568">
    <property type="entry name" value="YjiS-like"/>
    <property type="match status" value="1"/>
</dbReference>
<accession>A0ABS1V3I8</accession>
<dbReference type="RefSeq" id="WP_202825879.1">
    <property type="nucleotide sequence ID" value="NZ_JAEUXJ010000004.1"/>
</dbReference>
<evidence type="ECO:0000313" key="3">
    <source>
        <dbReference type="Proteomes" id="UP000606490"/>
    </source>
</evidence>
<protein>
    <submittedName>
        <fullName evidence="2">DUF1127 domain-containing protein</fullName>
    </submittedName>
</protein>
<evidence type="ECO:0000313" key="2">
    <source>
        <dbReference type="EMBL" id="MBL6456147.1"/>
    </source>
</evidence>
<organism evidence="2 3">
    <name type="scientific">Belnapia mucosa</name>
    <dbReference type="NCBI Taxonomy" id="2804532"/>
    <lineage>
        <taxon>Bacteria</taxon>
        <taxon>Pseudomonadati</taxon>
        <taxon>Pseudomonadota</taxon>
        <taxon>Alphaproteobacteria</taxon>
        <taxon>Acetobacterales</taxon>
        <taxon>Roseomonadaceae</taxon>
        <taxon>Belnapia</taxon>
    </lineage>
</organism>
<sequence>MTKAEAALLLPLPRNPAAEQIAALREAAGRANQAKLLQGLARIADVVFGWPARARVRAELASLSDRELTDIGLTRGDLDAVSKGDLAR</sequence>
<comment type="caution">
    <text evidence="2">The sequence shown here is derived from an EMBL/GenBank/DDBJ whole genome shotgun (WGS) entry which is preliminary data.</text>
</comment>
<name>A0ABS1V3I8_9PROT</name>
<gene>
    <name evidence="2" type="ORF">JMJ55_12495</name>
</gene>
<dbReference type="EMBL" id="JAEUXJ010000004">
    <property type="protein sequence ID" value="MBL6456147.1"/>
    <property type="molecule type" value="Genomic_DNA"/>
</dbReference>
<dbReference type="Proteomes" id="UP000606490">
    <property type="component" value="Unassembled WGS sequence"/>
</dbReference>
<proteinExistence type="predicted"/>
<evidence type="ECO:0000259" key="1">
    <source>
        <dbReference type="Pfam" id="PF06568"/>
    </source>
</evidence>
<feature type="domain" description="YjiS-like" evidence="1">
    <location>
        <begin position="49"/>
        <end position="78"/>
    </location>
</feature>
<reference evidence="2 3" key="1">
    <citation type="submission" date="2021-01" db="EMBL/GenBank/DDBJ databases">
        <title>Belnapia mucosa sp. nov. and Belnapia arida sp. nov., isolated from the Tabernas Desert (Almeria, Spain).</title>
        <authorList>
            <person name="Molina-Menor E."/>
            <person name="Vidal-Verdu A."/>
            <person name="Calonge A."/>
            <person name="Satari L."/>
            <person name="Pereto Magraner J."/>
            <person name="Porcar Miralles M."/>
        </authorList>
    </citation>
    <scope>NUCLEOTIDE SEQUENCE [LARGE SCALE GENOMIC DNA]</scope>
    <source>
        <strain evidence="2 3">T6</strain>
    </source>
</reference>